<feature type="compositionally biased region" description="Basic and acidic residues" evidence="1">
    <location>
        <begin position="75"/>
        <end position="86"/>
    </location>
</feature>
<dbReference type="AlphaFoldDB" id="A0A6J2W303"/>
<feature type="compositionally biased region" description="Polar residues" evidence="1">
    <location>
        <begin position="222"/>
        <end position="232"/>
    </location>
</feature>
<dbReference type="Pfam" id="PF17662">
    <property type="entry name" value="DUF5524"/>
    <property type="match status" value="1"/>
</dbReference>
<feature type="region of interest" description="Disordered" evidence="1">
    <location>
        <begin position="211"/>
        <end position="239"/>
    </location>
</feature>
<evidence type="ECO:0000313" key="2">
    <source>
        <dbReference type="Proteomes" id="UP000504632"/>
    </source>
</evidence>
<dbReference type="PANTHER" id="PTHR31097:SF3">
    <property type="entry name" value="SI:DKEY-276J7.1"/>
    <property type="match status" value="1"/>
</dbReference>
<dbReference type="OrthoDB" id="10012494at2759"/>
<feature type="region of interest" description="Disordered" evidence="1">
    <location>
        <begin position="68"/>
        <end position="164"/>
    </location>
</feature>
<dbReference type="GeneID" id="115819184"/>
<evidence type="ECO:0000256" key="1">
    <source>
        <dbReference type="SAM" id="MobiDB-lite"/>
    </source>
</evidence>
<organism evidence="2 3">
    <name type="scientific">Chanos chanos</name>
    <name type="common">Milkfish</name>
    <name type="synonym">Mugil chanos</name>
    <dbReference type="NCBI Taxonomy" id="29144"/>
    <lineage>
        <taxon>Eukaryota</taxon>
        <taxon>Metazoa</taxon>
        <taxon>Chordata</taxon>
        <taxon>Craniata</taxon>
        <taxon>Vertebrata</taxon>
        <taxon>Euteleostomi</taxon>
        <taxon>Actinopterygii</taxon>
        <taxon>Neopterygii</taxon>
        <taxon>Teleostei</taxon>
        <taxon>Ostariophysi</taxon>
        <taxon>Gonorynchiformes</taxon>
        <taxon>Chanidae</taxon>
        <taxon>Chanos</taxon>
    </lineage>
</organism>
<evidence type="ECO:0000313" key="3">
    <source>
        <dbReference type="RefSeq" id="XP_030638602.1"/>
    </source>
</evidence>
<dbReference type="Proteomes" id="UP000504632">
    <property type="component" value="Chromosome 8"/>
</dbReference>
<proteinExistence type="predicted"/>
<feature type="region of interest" description="Disordered" evidence="1">
    <location>
        <begin position="1"/>
        <end position="56"/>
    </location>
</feature>
<name>A0A6J2W303_CHACN</name>
<dbReference type="InParanoid" id="A0A6J2W303"/>
<protein>
    <submittedName>
        <fullName evidence="3">Uncharacterized protein C7orf57 homolog</fullName>
    </submittedName>
</protein>
<dbReference type="RefSeq" id="XP_030638602.1">
    <property type="nucleotide sequence ID" value="XM_030782742.1"/>
</dbReference>
<dbReference type="FunCoup" id="A0A6J2W303">
    <property type="interactions" value="612"/>
</dbReference>
<dbReference type="InterPro" id="IPR040247">
    <property type="entry name" value="DUF5524"/>
</dbReference>
<reference evidence="3" key="1">
    <citation type="submission" date="2025-08" db="UniProtKB">
        <authorList>
            <consortium name="RefSeq"/>
        </authorList>
    </citation>
    <scope>IDENTIFICATION</scope>
</reference>
<dbReference type="CTD" id="100398606"/>
<dbReference type="PANTHER" id="PTHR31097">
    <property type="entry name" value="SI:DKEY-276J7.1"/>
    <property type="match status" value="1"/>
</dbReference>
<keyword evidence="2" id="KW-1185">Reference proteome</keyword>
<accession>A0A6J2W303</accession>
<feature type="compositionally biased region" description="Polar residues" evidence="1">
    <location>
        <begin position="14"/>
        <end position="34"/>
    </location>
</feature>
<gene>
    <name evidence="3" type="primary">c8h7orf57</name>
</gene>
<sequence length="239" mass="25685">MTTEPNYRRKKPGHTSNPANASSNGVMGPSSQIPGLSVTAETGPVERTKGRRVGIFETDSDYVKLAKQGGQKGLLWHEETNVETKPGKSYKAPDWFSSAAEGEQHSRSKAASPDATISHGLDKSPTKQGVQPLAAPFGTDDSSSWEKEADGVAAGKQKKPKGGDQVVQAMEKLALSPEEIEKANKYKRMSHEKISSGPVSMSKLLSFGYIEEDKKSPDDDASSMTSEMTSTIAPEDDLE</sequence>